<name>G0MUT5_CAEBE</name>
<evidence type="ECO:0000256" key="1">
    <source>
        <dbReference type="SAM" id="MobiDB-lite"/>
    </source>
</evidence>
<dbReference type="Proteomes" id="UP000008068">
    <property type="component" value="Unassembled WGS sequence"/>
</dbReference>
<dbReference type="InParanoid" id="G0MUT5"/>
<feature type="compositionally biased region" description="Polar residues" evidence="1">
    <location>
        <begin position="1"/>
        <end position="12"/>
    </location>
</feature>
<protein>
    <submittedName>
        <fullName evidence="2">Uncharacterized protein</fullName>
    </submittedName>
</protein>
<feature type="compositionally biased region" description="Basic and acidic residues" evidence="1">
    <location>
        <begin position="78"/>
        <end position="94"/>
    </location>
</feature>
<feature type="compositionally biased region" description="Low complexity" evidence="1">
    <location>
        <begin position="106"/>
        <end position="127"/>
    </location>
</feature>
<sequence length="200" mass="22300">MLNKMNGSVPNQETEEPLPSIFSKLSSSEDVPPPPPNTFKTVASEVSSVSSSPTSPNMIPCICFNCWAPYKLSKTWKSPDEENMKRKSMGKESDNMEQTQSSTTVSSFPPTACSFSPSPTTTTTTTIPASTEQFPTVTLLSTVSRCSLEYCSCAKRNEENMMKKENELLRKKAILQWEVIRKLMEIGHISDELREMAKKN</sequence>
<dbReference type="HOGENOM" id="CLU_1490298_0_0_1"/>
<reference evidence="3" key="1">
    <citation type="submission" date="2011-07" db="EMBL/GenBank/DDBJ databases">
        <authorList>
            <consortium name="Caenorhabditis brenneri Sequencing and Analysis Consortium"/>
            <person name="Wilson R.K."/>
        </authorList>
    </citation>
    <scope>NUCLEOTIDE SEQUENCE [LARGE SCALE GENOMIC DNA]</scope>
    <source>
        <strain evidence="3">PB2801</strain>
    </source>
</reference>
<feature type="region of interest" description="Disordered" evidence="1">
    <location>
        <begin position="78"/>
        <end position="127"/>
    </location>
</feature>
<dbReference type="eggNOG" id="ENOG502TJ4N">
    <property type="taxonomic scope" value="Eukaryota"/>
</dbReference>
<dbReference type="EMBL" id="GL379813">
    <property type="protein sequence ID" value="EGT44517.1"/>
    <property type="molecule type" value="Genomic_DNA"/>
</dbReference>
<proteinExistence type="predicted"/>
<gene>
    <name evidence="2" type="ORF">CAEBREN_24154</name>
</gene>
<evidence type="ECO:0000313" key="2">
    <source>
        <dbReference type="EMBL" id="EGT44517.1"/>
    </source>
</evidence>
<accession>G0MUT5</accession>
<dbReference type="AlphaFoldDB" id="G0MUT5"/>
<feature type="compositionally biased region" description="Polar residues" evidence="1">
    <location>
        <begin position="96"/>
        <end position="105"/>
    </location>
</feature>
<evidence type="ECO:0000313" key="3">
    <source>
        <dbReference type="Proteomes" id="UP000008068"/>
    </source>
</evidence>
<dbReference type="OMA" id="NEENMMK"/>
<organism evidence="3">
    <name type="scientific">Caenorhabditis brenneri</name>
    <name type="common">Nematode worm</name>
    <dbReference type="NCBI Taxonomy" id="135651"/>
    <lineage>
        <taxon>Eukaryota</taxon>
        <taxon>Metazoa</taxon>
        <taxon>Ecdysozoa</taxon>
        <taxon>Nematoda</taxon>
        <taxon>Chromadorea</taxon>
        <taxon>Rhabditida</taxon>
        <taxon>Rhabditina</taxon>
        <taxon>Rhabditomorpha</taxon>
        <taxon>Rhabditoidea</taxon>
        <taxon>Rhabditidae</taxon>
        <taxon>Peloderinae</taxon>
        <taxon>Caenorhabditis</taxon>
    </lineage>
</organism>
<keyword evidence="3" id="KW-1185">Reference proteome</keyword>
<feature type="region of interest" description="Disordered" evidence="1">
    <location>
        <begin position="1"/>
        <end position="42"/>
    </location>
</feature>